<dbReference type="SUPFAM" id="SSF56399">
    <property type="entry name" value="ADP-ribosylation"/>
    <property type="match status" value="1"/>
</dbReference>
<proteinExistence type="predicted"/>
<keyword evidence="2" id="KW-1185">Reference proteome</keyword>
<reference evidence="1 2" key="1">
    <citation type="journal article" date="2020" name="bioRxiv">
        <title>Metabolic contributions of an alphaproteobacterial endosymbiont in the apicomplexan Cardiosporidium cionae.</title>
        <authorList>
            <person name="Hunter E.S."/>
            <person name="Paight C.J."/>
            <person name="Lane C.E."/>
        </authorList>
    </citation>
    <scope>NUCLEOTIDE SEQUENCE [LARGE SCALE GENOMIC DNA]</scope>
    <source>
        <strain evidence="1">ESH_2018</strain>
    </source>
</reference>
<accession>A0ABQ7JD94</accession>
<evidence type="ECO:0000313" key="2">
    <source>
        <dbReference type="Proteomes" id="UP000823046"/>
    </source>
</evidence>
<name>A0ABQ7JD94_9APIC</name>
<organism evidence="1 2">
    <name type="scientific">Cardiosporidium cionae</name>
    <dbReference type="NCBI Taxonomy" id="476202"/>
    <lineage>
        <taxon>Eukaryota</taxon>
        <taxon>Sar</taxon>
        <taxon>Alveolata</taxon>
        <taxon>Apicomplexa</taxon>
        <taxon>Aconoidasida</taxon>
        <taxon>Nephromycida</taxon>
        <taxon>Cardiosporidium</taxon>
    </lineage>
</organism>
<comment type="caution">
    <text evidence="1">The sequence shown here is derived from an EMBL/GenBank/DDBJ whole genome shotgun (WGS) entry which is preliminary data.</text>
</comment>
<sequence>MGVGKSFVAQDEFHAMGKGFCLPAEYDSSFLLDTKPLNSSLTLHLPTEIEEDPSSTGEEQDHENFIEQSTAVGVLPQYIFKHDYVIYDTSQSLPRYLIQFECDPAYPENFCLPLCDNCQDAPSLIWCPSDNARYSTHLSFHFQKQHYLLLFYFCDAIISVDFHLAPEFLLMH</sequence>
<protein>
    <submittedName>
        <fullName evidence="1">Zinc finger protein</fullName>
    </submittedName>
</protein>
<evidence type="ECO:0000313" key="1">
    <source>
        <dbReference type="EMBL" id="KAF8821964.1"/>
    </source>
</evidence>
<gene>
    <name evidence="1" type="ORF">IE077_001304</name>
</gene>
<dbReference type="Proteomes" id="UP000823046">
    <property type="component" value="Unassembled WGS sequence"/>
</dbReference>
<dbReference type="EMBL" id="JADAQX010000104">
    <property type="protein sequence ID" value="KAF8821964.1"/>
    <property type="molecule type" value="Genomic_DNA"/>
</dbReference>